<feature type="transmembrane region" description="Helical" evidence="14">
    <location>
        <begin position="167"/>
        <end position="185"/>
    </location>
</feature>
<feature type="transmembrane region" description="Helical" evidence="14">
    <location>
        <begin position="143"/>
        <end position="161"/>
    </location>
</feature>
<evidence type="ECO:0000256" key="1">
    <source>
        <dbReference type="ARBA" id="ARBA00004477"/>
    </source>
</evidence>
<keyword evidence="8" id="KW-0256">Endoplasmic reticulum</keyword>
<dbReference type="Pfam" id="PF01569">
    <property type="entry name" value="PAP2"/>
    <property type="match status" value="1"/>
</dbReference>
<comment type="subcellular location">
    <subcellularLocation>
        <location evidence="1">Endoplasmic reticulum membrane</location>
        <topology evidence="1">Multi-pass membrane protein</topology>
    </subcellularLocation>
</comment>
<keyword evidence="5" id="KW-0312">Gluconeogenesis</keyword>
<keyword evidence="7" id="KW-0378">Hydrolase</keyword>
<evidence type="ECO:0000256" key="2">
    <source>
        <dbReference type="ARBA" id="ARBA00004742"/>
    </source>
</evidence>
<feature type="compositionally biased region" description="Basic residues" evidence="13">
    <location>
        <begin position="343"/>
        <end position="354"/>
    </location>
</feature>
<dbReference type="GO" id="GO:0006094">
    <property type="term" value="P:gluconeogenesis"/>
    <property type="evidence" value="ECO:0007669"/>
    <property type="project" value="UniProtKB-UniPathway"/>
</dbReference>
<dbReference type="STRING" id="282301.A0A267H5P2"/>
<dbReference type="InterPro" id="IPR036938">
    <property type="entry name" value="PAP2/HPO_sf"/>
</dbReference>
<gene>
    <name evidence="16" type="ORF">BOX15_Mlig010597g1</name>
</gene>
<evidence type="ECO:0000256" key="13">
    <source>
        <dbReference type="SAM" id="MobiDB-lite"/>
    </source>
</evidence>
<sequence length="375" mass="40539">SVFDSLHLSGARAVSGLQTGLMPLAQPLMLLSDFGHPVSAFIIAFPLCYALNSHLGLTVLWSAAFSEWLNGLLKWALHGERPYWWVGERLRQVNLTLAQFPQTCETGPGSPSGHCMVAAASWYIPVLYASQSLPTKSRLAVRYAYFAGITALGVSRCFLATHFPHQAVGGVITGCLLSIVAVKMGSQILRPFALLLLAFLMFSSSLGVSHCLRQLGLDPDWSIRLAERHCASSEWISIDTTPLFSIHRDIGAILGAAFSSFLASLLPVPAPSRTVTKCFAGFLSMCACVLLEKRFQPKPGFSDLQTYLFAAFKYALMPLIVTIVLPVLAAKLDSRRLANAGRGSHHAVRPHAARHGTATAAAKPPSKQSAAKKER</sequence>
<evidence type="ECO:0000256" key="12">
    <source>
        <dbReference type="PIRSR" id="PIRSR000905-2"/>
    </source>
</evidence>
<feature type="binding site" evidence="12">
    <location>
        <position position="81"/>
    </location>
    <ligand>
        <name>substrate</name>
    </ligand>
</feature>
<evidence type="ECO:0000313" key="16">
    <source>
        <dbReference type="EMBL" id="PAA93593.1"/>
    </source>
</evidence>
<comment type="pathway">
    <text evidence="2">Carbohydrate biosynthesis; gluconeogenesis.</text>
</comment>
<dbReference type="PANTHER" id="PTHR12591:SF0">
    <property type="entry name" value="FI19814P1"/>
    <property type="match status" value="1"/>
</dbReference>
<dbReference type="OrthoDB" id="6416209at2759"/>
<evidence type="ECO:0000256" key="9">
    <source>
        <dbReference type="ARBA" id="ARBA00022989"/>
    </source>
</evidence>
<evidence type="ECO:0000256" key="4">
    <source>
        <dbReference type="ARBA" id="ARBA00012634"/>
    </source>
</evidence>
<feature type="binding site" evidence="12">
    <location>
        <position position="156"/>
    </location>
    <ligand>
        <name>substrate</name>
    </ligand>
</feature>
<keyword evidence="6 14" id="KW-0812">Transmembrane</keyword>
<feature type="transmembrane region" description="Helical" evidence="14">
    <location>
        <begin position="307"/>
        <end position="329"/>
    </location>
</feature>
<dbReference type="PIRSF" id="PIRSF000905">
    <property type="entry name" value="Glucose-6-phosphatase"/>
    <property type="match status" value="1"/>
</dbReference>
<dbReference type="InterPro" id="IPR000326">
    <property type="entry name" value="PAP2/HPO"/>
</dbReference>
<feature type="domain" description="Phosphatidic acid phosphatase type 2/haloperoxidase" evidence="15">
    <location>
        <begin position="55"/>
        <end position="182"/>
    </location>
</feature>
<dbReference type="SMART" id="SM00014">
    <property type="entry name" value="acidPPc"/>
    <property type="match status" value="1"/>
</dbReference>
<dbReference type="SUPFAM" id="SSF48317">
    <property type="entry name" value="Acid phosphatase/Vanadium-dependent haloperoxidase"/>
    <property type="match status" value="1"/>
</dbReference>
<evidence type="ECO:0000256" key="5">
    <source>
        <dbReference type="ARBA" id="ARBA00022432"/>
    </source>
</evidence>
<evidence type="ECO:0000256" key="14">
    <source>
        <dbReference type="SAM" id="Phobius"/>
    </source>
</evidence>
<feature type="compositionally biased region" description="Low complexity" evidence="13">
    <location>
        <begin position="355"/>
        <end position="369"/>
    </location>
</feature>
<evidence type="ECO:0000256" key="3">
    <source>
        <dbReference type="ARBA" id="ARBA00009266"/>
    </source>
</evidence>
<dbReference type="GO" id="GO:0005789">
    <property type="term" value="C:endoplasmic reticulum membrane"/>
    <property type="evidence" value="ECO:0007669"/>
    <property type="project" value="UniProtKB-SubCell"/>
</dbReference>
<evidence type="ECO:0000256" key="6">
    <source>
        <dbReference type="ARBA" id="ARBA00022692"/>
    </source>
</evidence>
<dbReference type="Gene3D" id="1.20.144.10">
    <property type="entry name" value="Phosphatidic acid phosphatase type 2/haloperoxidase"/>
    <property type="match status" value="1"/>
</dbReference>
<feature type="region of interest" description="Disordered" evidence="13">
    <location>
        <begin position="341"/>
        <end position="375"/>
    </location>
</feature>
<keyword evidence="17" id="KW-1185">Reference proteome</keyword>
<dbReference type="PANTHER" id="PTHR12591">
    <property type="entry name" value="GLUCOSE-6-PHOSPHATASE"/>
    <property type="match status" value="1"/>
</dbReference>
<feature type="transmembrane region" description="Helical" evidence="14">
    <location>
        <begin position="192"/>
        <end position="215"/>
    </location>
</feature>
<feature type="active site" description="Nucleophile" evidence="11">
    <location>
        <position position="162"/>
    </location>
</feature>
<dbReference type="GO" id="GO:0051156">
    <property type="term" value="P:glucose 6-phosphate metabolic process"/>
    <property type="evidence" value="ECO:0007669"/>
    <property type="project" value="TreeGrafter"/>
</dbReference>
<proteinExistence type="inferred from homology"/>
<name>A0A267H5P2_9PLAT</name>
<evidence type="ECO:0000259" key="15">
    <source>
        <dbReference type="SMART" id="SM00014"/>
    </source>
</evidence>
<comment type="caution">
    <text evidence="16">The sequence shown here is derived from an EMBL/GenBank/DDBJ whole genome shotgun (WGS) entry which is preliminary data.</text>
</comment>
<feature type="active site" description="Proton donor" evidence="11">
    <location>
        <position position="114"/>
    </location>
</feature>
<evidence type="ECO:0000256" key="7">
    <source>
        <dbReference type="ARBA" id="ARBA00022801"/>
    </source>
</evidence>
<keyword evidence="10 14" id="KW-0472">Membrane</keyword>
<organism evidence="16 17">
    <name type="scientific">Macrostomum lignano</name>
    <dbReference type="NCBI Taxonomy" id="282301"/>
    <lineage>
        <taxon>Eukaryota</taxon>
        <taxon>Metazoa</taxon>
        <taxon>Spiralia</taxon>
        <taxon>Lophotrochozoa</taxon>
        <taxon>Platyhelminthes</taxon>
        <taxon>Rhabditophora</taxon>
        <taxon>Macrostomorpha</taxon>
        <taxon>Macrostomida</taxon>
        <taxon>Macrostomidae</taxon>
        <taxon>Macrostomum</taxon>
    </lineage>
</organism>
<evidence type="ECO:0000256" key="10">
    <source>
        <dbReference type="ARBA" id="ARBA00023136"/>
    </source>
</evidence>
<dbReference type="InterPro" id="IPR016275">
    <property type="entry name" value="Glucose-6-phosphatase"/>
</dbReference>
<feature type="non-terminal residue" evidence="16">
    <location>
        <position position="1"/>
    </location>
</feature>
<reference evidence="16 17" key="1">
    <citation type="submission" date="2017-06" db="EMBL/GenBank/DDBJ databases">
        <title>A platform for efficient transgenesis in Macrostomum lignano, a flatworm model organism for stem cell research.</title>
        <authorList>
            <person name="Berezikov E."/>
        </authorList>
    </citation>
    <scope>NUCLEOTIDE SEQUENCE [LARGE SCALE GENOMIC DNA]</scope>
    <source>
        <strain evidence="16">DV1</strain>
        <tissue evidence="16">Whole organism</tissue>
    </source>
</reference>
<evidence type="ECO:0000313" key="17">
    <source>
        <dbReference type="Proteomes" id="UP000215902"/>
    </source>
</evidence>
<evidence type="ECO:0000256" key="8">
    <source>
        <dbReference type="ARBA" id="ARBA00022824"/>
    </source>
</evidence>
<dbReference type="AlphaFoldDB" id="A0A267H5P2"/>
<accession>A0A267H5P2</accession>
<dbReference type="EC" id="3.1.3.9" evidence="4"/>
<keyword evidence="9 14" id="KW-1133">Transmembrane helix</keyword>
<dbReference type="GO" id="GO:0004346">
    <property type="term" value="F:glucose-6-phosphatase activity"/>
    <property type="evidence" value="ECO:0007669"/>
    <property type="project" value="UniProtKB-EC"/>
</dbReference>
<protein>
    <recommendedName>
        <fullName evidence="4">glucose-6-phosphatase</fullName>
        <ecNumber evidence="4">3.1.3.9</ecNumber>
    </recommendedName>
</protein>
<comment type="similarity">
    <text evidence="3">Belongs to the glucose-6-phosphatase family.</text>
</comment>
<dbReference type="Proteomes" id="UP000215902">
    <property type="component" value="Unassembled WGS sequence"/>
</dbReference>
<dbReference type="EMBL" id="NIVC01000024">
    <property type="protein sequence ID" value="PAA93593.1"/>
    <property type="molecule type" value="Genomic_DNA"/>
</dbReference>
<evidence type="ECO:0000256" key="11">
    <source>
        <dbReference type="PIRSR" id="PIRSR000905-1"/>
    </source>
</evidence>
<dbReference type="UniPathway" id="UPA00138"/>
<feature type="transmembrane region" description="Helical" evidence="14">
    <location>
        <begin position="38"/>
        <end position="64"/>
    </location>
</feature>